<keyword evidence="5 6" id="KW-0472">Membrane</keyword>
<proteinExistence type="predicted"/>
<dbReference type="InterPro" id="IPR005171">
    <property type="entry name" value="Cyt_c_oxidase_su4_prok"/>
</dbReference>
<reference evidence="7 8" key="1">
    <citation type="submission" date="2024-02" db="EMBL/GenBank/DDBJ databases">
        <title>Herpetosiphon gulosus NBRC 112829.</title>
        <authorList>
            <person name="Ichikawa N."/>
            <person name="Katano-Makiyama Y."/>
            <person name="Hidaka K."/>
        </authorList>
    </citation>
    <scope>NUCLEOTIDE SEQUENCE [LARGE SCALE GENOMIC DNA]</scope>
    <source>
        <strain evidence="7 8">NBRC 112829</strain>
    </source>
</reference>
<feature type="transmembrane region" description="Helical" evidence="6">
    <location>
        <begin position="82"/>
        <end position="105"/>
    </location>
</feature>
<evidence type="ECO:0000313" key="8">
    <source>
        <dbReference type="Proteomes" id="UP001428290"/>
    </source>
</evidence>
<sequence>MAHGHDEHAPTEHEAHHSHAKLYVIIFFVLLVMTGIEIALPIINKAEIMAKQLEVALLLGLMTIKGAIVMMFYMHLKGDRRMFGTLFVFPIVCVLLMMLGFFALFQPVLW</sequence>
<evidence type="ECO:0008006" key="9">
    <source>
        <dbReference type="Google" id="ProtNLM"/>
    </source>
</evidence>
<evidence type="ECO:0000256" key="3">
    <source>
        <dbReference type="ARBA" id="ARBA00022692"/>
    </source>
</evidence>
<evidence type="ECO:0000256" key="4">
    <source>
        <dbReference type="ARBA" id="ARBA00022989"/>
    </source>
</evidence>
<evidence type="ECO:0000256" key="2">
    <source>
        <dbReference type="ARBA" id="ARBA00022475"/>
    </source>
</evidence>
<gene>
    <name evidence="7" type="ORF">Hgul01_00400</name>
</gene>
<keyword evidence="8" id="KW-1185">Reference proteome</keyword>
<feature type="transmembrane region" description="Helical" evidence="6">
    <location>
        <begin position="22"/>
        <end position="43"/>
    </location>
</feature>
<evidence type="ECO:0000256" key="1">
    <source>
        <dbReference type="ARBA" id="ARBA00004651"/>
    </source>
</evidence>
<evidence type="ECO:0000256" key="6">
    <source>
        <dbReference type="SAM" id="Phobius"/>
    </source>
</evidence>
<accession>A0ABP9WVY1</accession>
<keyword evidence="4 6" id="KW-1133">Transmembrane helix</keyword>
<dbReference type="RefSeq" id="WP_345720265.1">
    <property type="nucleotide sequence ID" value="NZ_BAABRU010000001.1"/>
</dbReference>
<feature type="transmembrane region" description="Helical" evidence="6">
    <location>
        <begin position="55"/>
        <end position="76"/>
    </location>
</feature>
<keyword evidence="2" id="KW-1003">Cell membrane</keyword>
<comment type="subcellular location">
    <subcellularLocation>
        <location evidence="1">Cell membrane</location>
        <topology evidence="1">Multi-pass membrane protein</topology>
    </subcellularLocation>
</comment>
<protein>
    <recommendedName>
        <fullName evidence="9">Cytochrome C oxidase subunit IV</fullName>
    </recommendedName>
</protein>
<name>A0ABP9WVY1_9CHLR</name>
<evidence type="ECO:0000313" key="7">
    <source>
        <dbReference type="EMBL" id="GAA5526626.1"/>
    </source>
</evidence>
<comment type="caution">
    <text evidence="7">The sequence shown here is derived from an EMBL/GenBank/DDBJ whole genome shotgun (WGS) entry which is preliminary data.</text>
</comment>
<dbReference type="Pfam" id="PF03626">
    <property type="entry name" value="COX4_pro"/>
    <property type="match status" value="1"/>
</dbReference>
<keyword evidence="3 6" id="KW-0812">Transmembrane</keyword>
<dbReference type="Proteomes" id="UP001428290">
    <property type="component" value="Unassembled WGS sequence"/>
</dbReference>
<evidence type="ECO:0000256" key="5">
    <source>
        <dbReference type="ARBA" id="ARBA00023136"/>
    </source>
</evidence>
<dbReference type="EMBL" id="BAABRU010000001">
    <property type="protein sequence ID" value="GAA5526626.1"/>
    <property type="molecule type" value="Genomic_DNA"/>
</dbReference>
<organism evidence="7 8">
    <name type="scientific">Herpetosiphon gulosus</name>
    <dbReference type="NCBI Taxonomy" id="1973496"/>
    <lineage>
        <taxon>Bacteria</taxon>
        <taxon>Bacillati</taxon>
        <taxon>Chloroflexota</taxon>
        <taxon>Chloroflexia</taxon>
        <taxon>Herpetosiphonales</taxon>
        <taxon>Herpetosiphonaceae</taxon>
        <taxon>Herpetosiphon</taxon>
    </lineage>
</organism>